<dbReference type="EMBL" id="PFGC01000046">
    <property type="protein sequence ID" value="PIW36585.1"/>
    <property type="molecule type" value="Genomic_DNA"/>
</dbReference>
<accession>A0A2M7H2X4</accession>
<comment type="caution">
    <text evidence="1">The sequence shown here is derived from an EMBL/GenBank/DDBJ whole genome shotgun (WGS) entry which is preliminary data.</text>
</comment>
<organism evidence="1 2">
    <name type="scientific">Candidatus Kerfeldbacteria bacterium CG15_BIG_FIL_POST_REV_8_21_14_020_45_12</name>
    <dbReference type="NCBI Taxonomy" id="2014247"/>
    <lineage>
        <taxon>Bacteria</taxon>
        <taxon>Candidatus Kerfeldiibacteriota</taxon>
    </lineage>
</organism>
<name>A0A2M7H2X4_9BACT</name>
<reference evidence="1 2" key="1">
    <citation type="submission" date="2017-09" db="EMBL/GenBank/DDBJ databases">
        <title>Depth-based differentiation of microbial function through sediment-hosted aquifers and enrichment of novel symbionts in the deep terrestrial subsurface.</title>
        <authorList>
            <person name="Probst A.J."/>
            <person name="Ladd B."/>
            <person name="Jarett J.K."/>
            <person name="Geller-Mcgrath D.E."/>
            <person name="Sieber C.M."/>
            <person name="Emerson J.B."/>
            <person name="Anantharaman K."/>
            <person name="Thomas B.C."/>
            <person name="Malmstrom R."/>
            <person name="Stieglmeier M."/>
            <person name="Klingl A."/>
            <person name="Woyke T."/>
            <person name="Ryan C.M."/>
            <person name="Banfield J.F."/>
        </authorList>
    </citation>
    <scope>NUCLEOTIDE SEQUENCE [LARGE SCALE GENOMIC DNA]</scope>
    <source>
        <strain evidence="1">CG15_BIG_FIL_POST_REV_8_21_14_020_45_12</strain>
    </source>
</reference>
<dbReference type="AlphaFoldDB" id="A0A2M7H2X4"/>
<dbReference type="Proteomes" id="UP000230292">
    <property type="component" value="Unassembled WGS sequence"/>
</dbReference>
<sequence>MTNKTRWLLVTSALILGITLPTIAVQAAIQLQPHVVDIPQGSISLSDSDIDVMRDKTPCGAQPLPSCGTLGEKSIAGQIYFHEATGALYQLHGEMEGAIYTVRFIRFLPNGIYRSGNKVFLVANGRRIKLTKGQAVDKTITAATTGAAWGMTQANIDLMIDKNSACYNAAEEETCLLRADSMNSQFSGQLIMSSDTGAVYYVPQGGTPLQARPHLDNGDSWYETMRDLAGNQPIRLIHKLPSGKRLGFVR</sequence>
<evidence type="ECO:0000313" key="2">
    <source>
        <dbReference type="Proteomes" id="UP000230292"/>
    </source>
</evidence>
<protein>
    <submittedName>
        <fullName evidence="1">Uncharacterized protein</fullName>
    </submittedName>
</protein>
<gene>
    <name evidence="1" type="ORF">COW24_04470</name>
</gene>
<proteinExistence type="predicted"/>
<evidence type="ECO:0000313" key="1">
    <source>
        <dbReference type="EMBL" id="PIW36585.1"/>
    </source>
</evidence>